<dbReference type="InterPro" id="IPR006047">
    <property type="entry name" value="GH13_cat_dom"/>
</dbReference>
<comment type="caution">
    <text evidence="8">The sequence shown here is derived from an EMBL/GenBank/DDBJ whole genome shotgun (WGS) entry which is preliminary data.</text>
</comment>
<evidence type="ECO:0000256" key="1">
    <source>
        <dbReference type="ARBA" id="ARBA00011738"/>
    </source>
</evidence>
<dbReference type="InterPro" id="IPR013783">
    <property type="entry name" value="Ig-like_fold"/>
</dbReference>
<reference evidence="8" key="1">
    <citation type="journal article" date="2014" name="Int. J. Syst. Evol. Microbiol.">
        <title>Complete genome sequence of Corynebacterium casei LMG S-19264T (=DSM 44701T), isolated from a smear-ripened cheese.</title>
        <authorList>
            <consortium name="US DOE Joint Genome Institute (JGI-PGF)"/>
            <person name="Walter F."/>
            <person name="Albersmeier A."/>
            <person name="Kalinowski J."/>
            <person name="Ruckert C."/>
        </authorList>
    </citation>
    <scope>NUCLEOTIDE SEQUENCE</scope>
    <source>
        <strain evidence="8">KCTC 42249</strain>
    </source>
</reference>
<dbReference type="Pfam" id="PF00128">
    <property type="entry name" value="Alpha-amylase"/>
    <property type="match status" value="1"/>
</dbReference>
<dbReference type="PANTHER" id="PTHR47786:SF2">
    <property type="entry name" value="GLYCOSYL HYDROLASE FAMILY 13 CATALYTIC DOMAIN-CONTAINING PROTEIN"/>
    <property type="match status" value="1"/>
</dbReference>
<dbReference type="SUPFAM" id="SSF51445">
    <property type="entry name" value="(Trans)glycosidases"/>
    <property type="match status" value="1"/>
</dbReference>
<comment type="catalytic activity">
    <reaction evidence="5 6">
        <text>alpha-maltose 1-phosphate + [(1-&gt;4)-alpha-D-glucosyl](n) = [(1-&gt;4)-alpha-D-glucosyl](n+2) + phosphate</text>
        <dbReference type="Rhea" id="RHEA:42692"/>
        <dbReference type="Rhea" id="RHEA-COMP:9584"/>
        <dbReference type="Rhea" id="RHEA-COMP:10183"/>
        <dbReference type="ChEBI" id="CHEBI:15444"/>
        <dbReference type="ChEBI" id="CHEBI:43474"/>
        <dbReference type="ChEBI" id="CHEBI:63576"/>
        <dbReference type="EC" id="2.4.99.16"/>
    </reaction>
</comment>
<feature type="binding site" evidence="6">
    <location>
        <position position="333"/>
    </location>
    <ligand>
        <name>alpha-maltose 1-phosphate</name>
        <dbReference type="ChEBI" id="CHEBI:63576"/>
    </ligand>
</feature>
<feature type="binding site" evidence="6">
    <location>
        <begin position="544"/>
        <end position="545"/>
    </location>
    <ligand>
        <name>alpha-maltose 1-phosphate</name>
        <dbReference type="ChEBI" id="CHEBI:63576"/>
    </ligand>
</feature>
<evidence type="ECO:0000256" key="4">
    <source>
        <dbReference type="ARBA" id="ARBA00023277"/>
    </source>
</evidence>
<feature type="active site" description="Nucleophile" evidence="6">
    <location>
        <position position="404"/>
    </location>
</feature>
<evidence type="ECO:0000256" key="6">
    <source>
        <dbReference type="HAMAP-Rule" id="MF_02124"/>
    </source>
</evidence>
<dbReference type="Gene3D" id="2.60.40.10">
    <property type="entry name" value="Immunoglobulins"/>
    <property type="match status" value="1"/>
</dbReference>
<feature type="site" description="Transition state stabilizer" evidence="6">
    <location>
        <position position="491"/>
    </location>
</feature>
<dbReference type="EMBL" id="BMZQ01000002">
    <property type="protein sequence ID" value="GHD15205.1"/>
    <property type="molecule type" value="Genomic_DNA"/>
</dbReference>
<accession>A0A8J3DUX1</accession>
<name>A0A8J3DUX1_9HYPH</name>
<dbReference type="GO" id="GO:0030979">
    <property type="term" value="P:alpha-glucan biosynthetic process"/>
    <property type="evidence" value="ECO:0007669"/>
    <property type="project" value="UniProtKB-UniRule"/>
</dbReference>
<evidence type="ECO:0000256" key="3">
    <source>
        <dbReference type="ARBA" id="ARBA00022679"/>
    </source>
</evidence>
<dbReference type="InterPro" id="IPR021828">
    <property type="entry name" value="GlgE_dom_N/S"/>
</dbReference>
<dbReference type="Pfam" id="PF11896">
    <property type="entry name" value="GlgE_dom_N_S"/>
    <property type="match status" value="1"/>
</dbReference>
<dbReference type="Gene3D" id="3.20.20.80">
    <property type="entry name" value="Glycosidases"/>
    <property type="match status" value="1"/>
</dbReference>
<dbReference type="PANTHER" id="PTHR47786">
    <property type="entry name" value="ALPHA-1,4-GLUCAN:MALTOSE-1-PHOSPHATE MALTOSYLTRANSFERASE"/>
    <property type="match status" value="1"/>
</dbReference>
<dbReference type="InterPro" id="IPR026585">
    <property type="entry name" value="GlgE"/>
</dbReference>
<feature type="domain" description="Glycosyl hydrolase family 13 catalytic" evidence="7">
    <location>
        <begin position="225"/>
        <end position="563"/>
    </location>
</feature>
<keyword evidence="9" id="KW-1185">Reference proteome</keyword>
<proteinExistence type="inferred from homology"/>
<comment type="subunit">
    <text evidence="1 6">Homodimer.</text>
</comment>
<dbReference type="SMART" id="SM00642">
    <property type="entry name" value="Aamy"/>
    <property type="match status" value="1"/>
</dbReference>
<dbReference type="Gene3D" id="2.60.40.1180">
    <property type="entry name" value="Golgi alpha-mannosidase II"/>
    <property type="match status" value="1"/>
</dbReference>
<reference evidence="8" key="2">
    <citation type="submission" date="2020-09" db="EMBL/GenBank/DDBJ databases">
        <authorList>
            <person name="Sun Q."/>
            <person name="Kim S."/>
        </authorList>
    </citation>
    <scope>NUCLEOTIDE SEQUENCE</scope>
    <source>
        <strain evidence="8">KCTC 42249</strain>
    </source>
</reference>
<evidence type="ECO:0000313" key="9">
    <source>
        <dbReference type="Proteomes" id="UP000630142"/>
    </source>
</evidence>
<dbReference type="GO" id="GO:0016758">
    <property type="term" value="F:hexosyltransferase activity"/>
    <property type="evidence" value="ECO:0007669"/>
    <property type="project" value="UniProtKB-UniRule"/>
</dbReference>
<feature type="active site" description="Proton donor" evidence="6">
    <location>
        <position position="433"/>
    </location>
</feature>
<dbReference type="GO" id="GO:0004553">
    <property type="term" value="F:hydrolase activity, hydrolyzing O-glycosyl compounds"/>
    <property type="evidence" value="ECO:0007669"/>
    <property type="project" value="InterPro"/>
</dbReference>
<comment type="similarity">
    <text evidence="6">Belongs to the glycosyl hydrolase 13 family. GlgE subfamily.</text>
</comment>
<feature type="binding site" evidence="6">
    <location>
        <position position="273"/>
    </location>
    <ligand>
        <name>alpha-maltose 1-phosphate</name>
        <dbReference type="ChEBI" id="CHEBI:63576"/>
    </ligand>
</feature>
<dbReference type="InterPro" id="IPR013780">
    <property type="entry name" value="Glyco_hydro_b"/>
</dbReference>
<dbReference type="RefSeq" id="WP_189503724.1">
    <property type="nucleotide sequence ID" value="NZ_BMZQ01000002.1"/>
</dbReference>
<dbReference type="CDD" id="cd11344">
    <property type="entry name" value="AmyAc_GlgE_like"/>
    <property type="match status" value="1"/>
</dbReference>
<dbReference type="EC" id="2.4.99.16" evidence="6"/>
<dbReference type="InterPro" id="IPR049171">
    <property type="entry name" value="GLGE_C"/>
</dbReference>
<evidence type="ECO:0000313" key="8">
    <source>
        <dbReference type="EMBL" id="GHD15205.1"/>
    </source>
</evidence>
<comment type="function">
    <text evidence="6">Maltosyltransferase that uses maltose 1-phosphate (M1P) as the sugar donor to elongate linear or branched alpha-(1-&gt;4)-glucans. Is involved in a branched alpha-glucan biosynthetic pathway from trehalose, together with TreS, Mak and GlgB.</text>
</comment>
<dbReference type="Proteomes" id="UP000630142">
    <property type="component" value="Unassembled WGS sequence"/>
</dbReference>
<keyword evidence="3 6" id="KW-0808">Transferase</keyword>
<organism evidence="8 9">
    <name type="scientific">Tianweitania populi</name>
    <dbReference type="NCBI Taxonomy" id="1607949"/>
    <lineage>
        <taxon>Bacteria</taxon>
        <taxon>Pseudomonadati</taxon>
        <taxon>Pseudomonadota</taxon>
        <taxon>Alphaproteobacteria</taxon>
        <taxon>Hyphomicrobiales</taxon>
        <taxon>Phyllobacteriaceae</taxon>
        <taxon>Tianweitania</taxon>
    </lineage>
</organism>
<feature type="binding site" evidence="6">
    <location>
        <position position="368"/>
    </location>
    <ligand>
        <name>alpha-maltose 1-phosphate</name>
        <dbReference type="ChEBI" id="CHEBI:63576"/>
    </ligand>
</feature>
<dbReference type="Gene3D" id="1.20.58.80">
    <property type="entry name" value="Phosphotransferase system, lactose/cellobiose-type IIA subunit"/>
    <property type="match status" value="1"/>
</dbReference>
<evidence type="ECO:0000256" key="5">
    <source>
        <dbReference type="ARBA" id="ARBA00048735"/>
    </source>
</evidence>
<dbReference type="Pfam" id="PF21702">
    <property type="entry name" value="GLGE_C"/>
    <property type="match status" value="1"/>
</dbReference>
<keyword evidence="2 6" id="KW-0328">Glycosyltransferase</keyword>
<dbReference type="AlphaFoldDB" id="A0A8J3DUX1"/>
<dbReference type="HAMAP" id="MF_02124">
    <property type="entry name" value="GlgE"/>
    <property type="match status" value="1"/>
</dbReference>
<dbReference type="InterPro" id="IPR017853">
    <property type="entry name" value="GH"/>
</dbReference>
<keyword evidence="4 6" id="KW-0119">Carbohydrate metabolism</keyword>
<evidence type="ECO:0000259" key="7">
    <source>
        <dbReference type="SMART" id="SM00642"/>
    </source>
</evidence>
<feature type="binding site" evidence="6">
    <location>
        <position position="405"/>
    </location>
    <ligand>
        <name>alpha-maltose 1-phosphate</name>
        <dbReference type="ChEBI" id="CHEBI:63576"/>
    </ligand>
</feature>
<evidence type="ECO:0000256" key="2">
    <source>
        <dbReference type="ARBA" id="ARBA00022676"/>
    </source>
</evidence>
<protein>
    <recommendedName>
        <fullName evidence="6">Alpha-1,4-glucan:maltose-1-phosphate maltosyltransferase</fullName>
        <shortName evidence="6">GMPMT</shortName>
        <ecNumber evidence="6">2.4.99.16</ecNumber>
    </recommendedName>
    <alternativeName>
        <fullName evidence="6">(1-&gt;4)-alpha-D-glucan:maltose-1-phosphate alpha-D-maltosyltransferase</fullName>
    </alternativeName>
</protein>
<gene>
    <name evidence="6 8" type="primary">glgE</name>
    <name evidence="8" type="ORF">GCM10016234_21670</name>
</gene>
<sequence length="678" mass="77464">MSAAAKPGLRSVPATIDNGEKASRERLDRLAASRIAIEGIDPEIDGGRFPAKTVVGEPLVVEVDIFGDGHETFDAALLYREGKDGPWAEAPLTFVINDRWRGELVFERNGLAAFTVIAWRDLYAQWAYEIRKKVAAGQKVTLELTEGRNLVEAAIKNPRDGAPALPVASELAATKDEDALLNLLLSKDVTAWMKQAAQRANLTRYDKELPVWVDRKAAAFSAWYELMPRSMTDDENRHGTFRDVIERLPYVQDLGFDVLYFTPIHPIGKTNRKGCNNTLTPGPDDVGSPYAIGSADGGHDAVHPELGTIEDFDALVAAAHEHGLEIALDFAIQCSPDHPWIKQHPEWFDWRPDGTIKFAENPPKKYEDIVNVHFYRDAIPGLWYALRDVVLYWVEHGVKIFRVDNPHTKPFPFWEWMIADVHDKHPDVIFLAEAFTRPKVMKRLGKVGYSQSYSYFTWRNEKWELEEYLTELTTEECRHTMRPNFFANTPDINPVYLQTSGRPGFRTRLVLAATLAGNYGIYNGYEICDAAPMPGKEEYLDSEKYQIRIWDMDQPGNIQDDIRLVNRLRRENPALQKFTSLKFFKAFNDNILFYGKFDPATSNYLLFHVNLDPHNVQSCQFELPLWEFDLPDDASIEVEDMLHGNRFTWHGKNHSLELDPQTRPYAIWRLYPPGAPRP</sequence>